<evidence type="ECO:0000313" key="3">
    <source>
        <dbReference type="Proteomes" id="UP000316426"/>
    </source>
</evidence>
<dbReference type="GO" id="GO:0006189">
    <property type="term" value="P:'de novo' IMP biosynthetic process"/>
    <property type="evidence" value="ECO:0007669"/>
    <property type="project" value="InterPro"/>
</dbReference>
<dbReference type="InterPro" id="IPR000031">
    <property type="entry name" value="PurE_dom"/>
</dbReference>
<keyword evidence="3" id="KW-1185">Reference proteome</keyword>
<dbReference type="NCBIfam" id="NF033503">
    <property type="entry name" value="LarB"/>
    <property type="match status" value="1"/>
</dbReference>
<dbReference type="PANTHER" id="PTHR43064:SF1">
    <property type="entry name" value="SLL1489 PROTEIN"/>
    <property type="match status" value="1"/>
</dbReference>
<dbReference type="AlphaFoldDB" id="A0A518KDL2"/>
<reference evidence="2 3" key="1">
    <citation type="submission" date="2019-02" db="EMBL/GenBank/DDBJ databases">
        <title>Deep-cultivation of Planctomycetes and their phenomic and genomic characterization uncovers novel biology.</title>
        <authorList>
            <person name="Wiegand S."/>
            <person name="Jogler M."/>
            <person name="Boedeker C."/>
            <person name="Pinto D."/>
            <person name="Vollmers J."/>
            <person name="Rivas-Marin E."/>
            <person name="Kohn T."/>
            <person name="Peeters S.H."/>
            <person name="Heuer A."/>
            <person name="Rast P."/>
            <person name="Oberbeckmann S."/>
            <person name="Bunk B."/>
            <person name="Jeske O."/>
            <person name="Meyerdierks A."/>
            <person name="Storesund J.E."/>
            <person name="Kallscheuer N."/>
            <person name="Luecker S."/>
            <person name="Lage O.M."/>
            <person name="Pohl T."/>
            <person name="Merkel B.J."/>
            <person name="Hornburger P."/>
            <person name="Mueller R.-W."/>
            <person name="Bruemmer F."/>
            <person name="Labrenz M."/>
            <person name="Spormann A.M."/>
            <person name="Op den Camp H."/>
            <person name="Overmann J."/>
            <person name="Amann R."/>
            <person name="Jetten M.S.M."/>
            <person name="Mascher T."/>
            <person name="Medema M.H."/>
            <person name="Devos D.P."/>
            <person name="Kaster A.-K."/>
            <person name="Ovreas L."/>
            <person name="Rohde M."/>
            <person name="Galperin M.Y."/>
            <person name="Jogler C."/>
        </authorList>
    </citation>
    <scope>NUCLEOTIDE SEQUENCE [LARGE SCALE GENOMIC DNA]</scope>
    <source>
        <strain evidence="2 3">Spa11</strain>
    </source>
</reference>
<sequence length="239" mass="24368">MADSPPSLPLADGAVTLDADRRRRCGYPEVVYGEGKPPEAIAAVFAALLSRGEPALATRVDPAAAALLLERFPSARHNAIARTVNATAQGVAPAEPIGRVAVITAGTTDLPVAEEAAETLLWMGLAVTRVNDVGVAGPHRLRERLAEFESADAIVVAAGMEGALPSVVAGYVSSPVIAVPTSVGYGANLGGVAALLSMLNSCASNVAVVNIDAGFKAGYMAGLIASQKHVALRQQEAPK</sequence>
<evidence type="ECO:0000259" key="1">
    <source>
        <dbReference type="SMART" id="SM01001"/>
    </source>
</evidence>
<name>A0A518KDL2_9BACT</name>
<dbReference type="SMART" id="SM01001">
    <property type="entry name" value="AIRC"/>
    <property type="match status" value="1"/>
</dbReference>
<protein>
    <submittedName>
        <fullName evidence="2">N5-carboxyaminoimidazole ribonucleotide mutase</fullName>
        <ecNumber evidence="2">5.4.99.18</ecNumber>
    </submittedName>
</protein>
<keyword evidence="2" id="KW-0413">Isomerase</keyword>
<dbReference type="GO" id="GO:0016787">
    <property type="term" value="F:hydrolase activity"/>
    <property type="evidence" value="ECO:0007669"/>
    <property type="project" value="InterPro"/>
</dbReference>
<gene>
    <name evidence="2" type="primary">purE_1</name>
    <name evidence="2" type="ORF">Spa11_41060</name>
</gene>
<organism evidence="2 3">
    <name type="scientific">Botrimarina mediterranea</name>
    <dbReference type="NCBI Taxonomy" id="2528022"/>
    <lineage>
        <taxon>Bacteria</taxon>
        <taxon>Pseudomonadati</taxon>
        <taxon>Planctomycetota</taxon>
        <taxon>Planctomycetia</taxon>
        <taxon>Pirellulales</taxon>
        <taxon>Lacipirellulaceae</taxon>
        <taxon>Botrimarina</taxon>
    </lineage>
</organism>
<feature type="domain" description="PurE" evidence="1">
    <location>
        <begin position="98"/>
        <end position="230"/>
    </location>
</feature>
<dbReference type="EC" id="5.4.99.18" evidence="2"/>
<dbReference type="RefSeq" id="WP_145116043.1">
    <property type="nucleotide sequence ID" value="NZ_CP036349.1"/>
</dbReference>
<dbReference type="EMBL" id="CP036349">
    <property type="protein sequence ID" value="QDV75883.1"/>
    <property type="molecule type" value="Genomic_DNA"/>
</dbReference>
<proteinExistence type="predicted"/>
<dbReference type="InterPro" id="IPR039476">
    <property type="entry name" value="P2CMN_synthase_LarB"/>
</dbReference>
<dbReference type="Proteomes" id="UP000316426">
    <property type="component" value="Chromosome"/>
</dbReference>
<accession>A0A518KDL2</accession>
<dbReference type="GO" id="GO:0034023">
    <property type="term" value="F:5-(carboxyamino)imidazole ribonucleotide mutase activity"/>
    <property type="evidence" value="ECO:0007669"/>
    <property type="project" value="UniProtKB-EC"/>
</dbReference>
<dbReference type="PANTHER" id="PTHR43064">
    <property type="entry name" value="PHOSPHORIBOSYLAMINOIMIDAZOLE CARBOXYLASE-RELATED"/>
    <property type="match status" value="1"/>
</dbReference>
<dbReference type="SUPFAM" id="SSF52255">
    <property type="entry name" value="N5-CAIR mutase (phosphoribosylaminoimidazole carboxylase, PurE)"/>
    <property type="match status" value="1"/>
</dbReference>
<dbReference type="Gene3D" id="3.40.50.1970">
    <property type="match status" value="1"/>
</dbReference>
<dbReference type="Pfam" id="PF00731">
    <property type="entry name" value="AIRC"/>
    <property type="match status" value="1"/>
</dbReference>
<dbReference type="KEGG" id="bmei:Spa11_41060"/>
<evidence type="ECO:0000313" key="2">
    <source>
        <dbReference type="EMBL" id="QDV75883.1"/>
    </source>
</evidence>